<comment type="caution">
    <text evidence="1">The sequence shown here is derived from an EMBL/GenBank/DDBJ whole genome shotgun (WGS) entry which is preliminary data.</text>
</comment>
<name>A0AAV4SNJ8_9ARAC</name>
<accession>A0AAV4SNJ8</accession>
<dbReference type="EMBL" id="BPLQ01008103">
    <property type="protein sequence ID" value="GIY34831.1"/>
    <property type="molecule type" value="Genomic_DNA"/>
</dbReference>
<gene>
    <name evidence="1" type="ORF">CDAR_623411</name>
</gene>
<evidence type="ECO:0000313" key="2">
    <source>
        <dbReference type="Proteomes" id="UP001054837"/>
    </source>
</evidence>
<dbReference type="AlphaFoldDB" id="A0AAV4SNJ8"/>
<evidence type="ECO:0000313" key="1">
    <source>
        <dbReference type="EMBL" id="GIY34831.1"/>
    </source>
</evidence>
<reference evidence="1 2" key="1">
    <citation type="submission" date="2021-06" db="EMBL/GenBank/DDBJ databases">
        <title>Caerostris darwini draft genome.</title>
        <authorList>
            <person name="Kono N."/>
            <person name="Arakawa K."/>
        </authorList>
    </citation>
    <scope>NUCLEOTIDE SEQUENCE [LARGE SCALE GENOMIC DNA]</scope>
</reference>
<protein>
    <submittedName>
        <fullName evidence="1">Uncharacterized protein</fullName>
    </submittedName>
</protein>
<dbReference type="Proteomes" id="UP001054837">
    <property type="component" value="Unassembled WGS sequence"/>
</dbReference>
<sequence>MNASPNAPTAIITERPFKSITKFRIVATMMILRGQKPPVPPASGKGANKINVMPVQLKLSIRTSIMRFDTWRLISRRITCWNMYMLKDGFPKLRGIWVRSDVKLCYHGYEDDVIKMEEVLSFAVVEDWNSFSGF</sequence>
<proteinExistence type="predicted"/>
<keyword evidence="2" id="KW-1185">Reference proteome</keyword>
<organism evidence="1 2">
    <name type="scientific">Caerostris darwini</name>
    <dbReference type="NCBI Taxonomy" id="1538125"/>
    <lineage>
        <taxon>Eukaryota</taxon>
        <taxon>Metazoa</taxon>
        <taxon>Ecdysozoa</taxon>
        <taxon>Arthropoda</taxon>
        <taxon>Chelicerata</taxon>
        <taxon>Arachnida</taxon>
        <taxon>Araneae</taxon>
        <taxon>Araneomorphae</taxon>
        <taxon>Entelegynae</taxon>
        <taxon>Araneoidea</taxon>
        <taxon>Araneidae</taxon>
        <taxon>Caerostris</taxon>
    </lineage>
</organism>